<proteinExistence type="predicted"/>
<dbReference type="PANTHER" id="PTHR42709">
    <property type="entry name" value="ALKALINE PHOSPHATASE LIKE PROTEIN"/>
    <property type="match status" value="1"/>
</dbReference>
<feature type="transmembrane region" description="Helical" evidence="1">
    <location>
        <begin position="39"/>
        <end position="60"/>
    </location>
</feature>
<keyword evidence="1" id="KW-0472">Membrane</keyword>
<dbReference type="EMBL" id="CP007511">
    <property type="protein sequence ID" value="AJE15384.1"/>
    <property type="molecule type" value="Genomic_DNA"/>
</dbReference>
<dbReference type="RefSeq" id="WP_041105542.1">
    <property type="nucleotide sequence ID" value="NZ_CP007511.1"/>
</dbReference>
<reference evidence="4 6" key="2">
    <citation type="submission" date="2016-10" db="EMBL/GenBank/DDBJ databases">
        <authorList>
            <person name="Varghese N."/>
            <person name="Submissions S."/>
        </authorList>
    </citation>
    <scope>NUCLEOTIDE SEQUENCE [LARGE SCALE GENOMIC DNA]</scope>
    <source>
        <strain evidence="4 6">DSM 6083</strain>
    </source>
</reference>
<dbReference type="GO" id="GO:0005886">
    <property type="term" value="C:plasma membrane"/>
    <property type="evidence" value="ECO:0007669"/>
    <property type="project" value="UniProtKB-ARBA"/>
</dbReference>
<dbReference type="GeneID" id="77260269"/>
<dbReference type="InterPro" id="IPR051311">
    <property type="entry name" value="DedA_domain"/>
</dbReference>
<evidence type="ECO:0000313" key="5">
    <source>
        <dbReference type="Proteomes" id="UP000031271"/>
    </source>
</evidence>
<evidence type="ECO:0000313" key="4">
    <source>
        <dbReference type="EMBL" id="SDM28408.1"/>
    </source>
</evidence>
<dbReference type="Proteomes" id="UP000031271">
    <property type="component" value="Chromosome"/>
</dbReference>
<evidence type="ECO:0000259" key="2">
    <source>
        <dbReference type="Pfam" id="PF09335"/>
    </source>
</evidence>
<feature type="transmembrane region" description="Helical" evidence="1">
    <location>
        <begin position="118"/>
        <end position="143"/>
    </location>
</feature>
<dbReference type="KEGG" id="pbm:CL52_10115"/>
<name>A0A8D3Y158_9GAMM</name>
<evidence type="ECO:0000313" key="3">
    <source>
        <dbReference type="EMBL" id="AJE15384.1"/>
    </source>
</evidence>
<gene>
    <name evidence="3" type="ORF">CL52_10115</name>
    <name evidence="4" type="ORF">SAMN05660875_103453</name>
</gene>
<accession>A0A8D3Y158</accession>
<dbReference type="InterPro" id="IPR032816">
    <property type="entry name" value="VTT_dom"/>
</dbReference>
<dbReference type="Pfam" id="PF09335">
    <property type="entry name" value="VTT_dom"/>
    <property type="match status" value="1"/>
</dbReference>
<organism evidence="3 5">
    <name type="scientific">Stutzerimonas balearica DSM 6083</name>
    <dbReference type="NCBI Taxonomy" id="1123016"/>
    <lineage>
        <taxon>Bacteria</taxon>
        <taxon>Pseudomonadati</taxon>
        <taxon>Pseudomonadota</taxon>
        <taxon>Gammaproteobacteria</taxon>
        <taxon>Pseudomonadales</taxon>
        <taxon>Pseudomonadaceae</taxon>
        <taxon>Stutzerimonas</taxon>
    </lineage>
</organism>
<protein>
    <submittedName>
        <fullName evidence="3 4">Membrane protein</fullName>
    </submittedName>
</protein>
<dbReference type="EMBL" id="FNHO01000003">
    <property type="protein sequence ID" value="SDM28408.1"/>
    <property type="molecule type" value="Genomic_DNA"/>
</dbReference>
<dbReference type="PANTHER" id="PTHR42709:SF4">
    <property type="entry name" value="INNER MEMBRANE PROTEIN YQAA"/>
    <property type="match status" value="1"/>
</dbReference>
<feature type="transmembrane region" description="Helical" evidence="1">
    <location>
        <begin position="93"/>
        <end position="112"/>
    </location>
</feature>
<reference evidence="5" key="1">
    <citation type="submission" date="2014-03" db="EMBL/GenBank/DDBJ databases">
        <title>Complete genome of Pseudomonas balearica DSM 6083T, a sewage water isolate from an enrichment with 2-methylnaphthalene.</title>
        <authorList>
            <person name="Salva-Serra F."/>
            <person name="Jaen-Luchoro D."/>
            <person name="Busquets A."/>
            <person name="Pena A."/>
            <person name="Gomila M."/>
            <person name="Bosch R."/>
            <person name="Nogales B."/>
            <person name="Garcia-Valdes E."/>
            <person name="Lalucat J."/>
            <person name="Bennasar A."/>
        </authorList>
    </citation>
    <scope>NUCLEOTIDE SEQUENCE [LARGE SCALE GENOMIC DNA]</scope>
    <source>
        <strain evidence="5">DSM 6083</strain>
    </source>
</reference>
<sequence>MELTGYAGLFLAAFGAATLLPLGSEALLAGLLAAGGHSTWALIAFASLGNVLGSLVNWLLGRYLEHFRHRRWFPFSERQLDQAQRHYHRYGRWTLLLSWAPLIGDPLTLVAGVMREPWWSFLLIVGLAKTLRYLVVAGLTLGWL</sequence>
<keyword evidence="1" id="KW-0812">Transmembrane</keyword>
<dbReference type="Proteomes" id="UP000182276">
    <property type="component" value="Unassembled WGS sequence"/>
</dbReference>
<reference evidence="3 5" key="3">
    <citation type="journal article" name="Genome Announc.">
        <title>Complete Genome Sequence of Pseudomonas balearica DSM 6083T.</title>
        <authorList>
            <person name="Bennasar-Figueras A."/>
            <person name="Salva-Serra F."/>
            <person name="Jaen-Luchoro D."/>
            <person name="Segui C."/>
            <person name="Aliaga F."/>
            <person name="Busquets A."/>
            <person name="Gomila M."/>
            <person name="Moore E.R."/>
            <person name="Lalucat J."/>
        </authorList>
    </citation>
    <scope>NUCLEOTIDE SEQUENCE [LARGE SCALE GENOMIC DNA]</scope>
    <source>
        <strain evidence="5">DSM 6083</strain>
        <strain evidence="3">DSM6083</strain>
    </source>
</reference>
<dbReference type="AlphaFoldDB" id="A0A8D3Y158"/>
<evidence type="ECO:0000256" key="1">
    <source>
        <dbReference type="SAM" id="Phobius"/>
    </source>
</evidence>
<feature type="domain" description="VTT" evidence="2">
    <location>
        <begin position="29"/>
        <end position="138"/>
    </location>
</feature>
<keyword evidence="1" id="KW-1133">Transmembrane helix</keyword>
<keyword evidence="6" id="KW-1185">Reference proteome</keyword>
<evidence type="ECO:0000313" key="6">
    <source>
        <dbReference type="Proteomes" id="UP000182276"/>
    </source>
</evidence>